<dbReference type="InterPro" id="IPR002652">
    <property type="entry name" value="Importin-a_IBB"/>
</dbReference>
<gene>
    <name evidence="3" type="primary">TMCO6</name>
</gene>
<name>A0A667G370_LYNCA</name>
<dbReference type="PANTHER" id="PTHR16356">
    <property type="entry name" value="TRANSMEMBRANE AND COILED-COIL DOMAIN-CONTAINING PROTEIN 6 TMCO6"/>
    <property type="match status" value="1"/>
</dbReference>
<dbReference type="GO" id="GO:0061608">
    <property type="term" value="F:nuclear import signal receptor activity"/>
    <property type="evidence" value="ECO:0007669"/>
    <property type="project" value="InterPro"/>
</dbReference>
<dbReference type="GO" id="GO:0006606">
    <property type="term" value="P:protein import into nucleus"/>
    <property type="evidence" value="ECO:0007669"/>
    <property type="project" value="InterPro"/>
</dbReference>
<dbReference type="PANTHER" id="PTHR16356:SF1">
    <property type="entry name" value="TRANSMEMBRANE AND COILED-COIL DOMAIN-CONTAINING PROTEIN 6"/>
    <property type="match status" value="1"/>
</dbReference>
<proteinExistence type="predicted"/>
<keyword evidence="1" id="KW-0813">Transport</keyword>
<sequence>MWSGRQGRLRPVGCVVEELRCRRREREAALRKARREQQLISKRLLRDDASEEAEGGCVAMILGETEIQHFLRLAQQGTEEKERERALVSLRRGLQHPETQQTFIWSSVCIHWVT</sequence>
<keyword evidence="4" id="KW-1185">Reference proteome</keyword>
<evidence type="ECO:0000256" key="1">
    <source>
        <dbReference type="PROSITE-ProRule" id="PRU00561"/>
    </source>
</evidence>
<feature type="domain" description="IBB" evidence="2">
    <location>
        <begin position="1"/>
        <end position="52"/>
    </location>
</feature>
<protein>
    <submittedName>
        <fullName evidence="3">Transmembrane and coiled-coil domains 6</fullName>
    </submittedName>
</protein>
<dbReference type="PROSITE" id="PS51214">
    <property type="entry name" value="IBB"/>
    <property type="match status" value="1"/>
</dbReference>
<evidence type="ECO:0000259" key="2">
    <source>
        <dbReference type="PROSITE" id="PS51214"/>
    </source>
</evidence>
<evidence type="ECO:0000313" key="3">
    <source>
        <dbReference type="Ensembl" id="ENSLCNP00005009536.1"/>
    </source>
</evidence>
<reference evidence="3" key="1">
    <citation type="submission" date="2025-08" db="UniProtKB">
        <authorList>
            <consortium name="Ensembl"/>
        </authorList>
    </citation>
    <scope>IDENTIFICATION</scope>
</reference>
<evidence type="ECO:0000313" key="4">
    <source>
        <dbReference type="Proteomes" id="UP000472241"/>
    </source>
</evidence>
<dbReference type="Ensembl" id="ENSLCNT00005010701.1">
    <property type="protein sequence ID" value="ENSLCNP00005009536.1"/>
    <property type="gene ID" value="ENSLCNG00005006234.1"/>
</dbReference>
<organism evidence="3 4">
    <name type="scientific">Lynx canadensis</name>
    <name type="common">Canada lynx</name>
    <name type="synonym">Felis canadensis</name>
    <dbReference type="NCBI Taxonomy" id="61383"/>
    <lineage>
        <taxon>Eukaryota</taxon>
        <taxon>Metazoa</taxon>
        <taxon>Chordata</taxon>
        <taxon>Craniata</taxon>
        <taxon>Vertebrata</taxon>
        <taxon>Euteleostomi</taxon>
        <taxon>Mammalia</taxon>
        <taxon>Eutheria</taxon>
        <taxon>Laurasiatheria</taxon>
        <taxon>Carnivora</taxon>
        <taxon>Feliformia</taxon>
        <taxon>Felidae</taxon>
        <taxon>Felinae</taxon>
        <taxon>Lynx</taxon>
    </lineage>
</organism>
<dbReference type="Proteomes" id="UP000472241">
    <property type="component" value="Unplaced"/>
</dbReference>
<reference evidence="3" key="2">
    <citation type="submission" date="2025-09" db="UniProtKB">
        <authorList>
            <consortium name="Ensembl"/>
        </authorList>
    </citation>
    <scope>IDENTIFICATION</scope>
</reference>
<accession>A0A667G370</accession>
<dbReference type="AlphaFoldDB" id="A0A667G370"/>